<evidence type="ECO:0000256" key="1">
    <source>
        <dbReference type="SAM" id="Phobius"/>
    </source>
</evidence>
<keyword evidence="1" id="KW-1133">Transmembrane helix</keyword>
<organism evidence="2">
    <name type="scientific">bioreactor metagenome</name>
    <dbReference type="NCBI Taxonomy" id="1076179"/>
    <lineage>
        <taxon>unclassified sequences</taxon>
        <taxon>metagenomes</taxon>
        <taxon>ecological metagenomes</taxon>
    </lineage>
</organism>
<name>A0A645ITR4_9ZZZZ</name>
<dbReference type="EMBL" id="VSSQ01114817">
    <property type="protein sequence ID" value="MPN50543.1"/>
    <property type="molecule type" value="Genomic_DNA"/>
</dbReference>
<dbReference type="AlphaFoldDB" id="A0A645ITR4"/>
<gene>
    <name evidence="2" type="ORF">SDC9_198170</name>
</gene>
<keyword evidence="1" id="KW-0812">Transmembrane</keyword>
<evidence type="ECO:0000313" key="2">
    <source>
        <dbReference type="EMBL" id="MPN50543.1"/>
    </source>
</evidence>
<protein>
    <submittedName>
        <fullName evidence="2">Uncharacterized protein</fullName>
    </submittedName>
</protein>
<accession>A0A645ITR4</accession>
<sequence length="122" mass="12884">MSVAAVAVDNIYAIFGHGVRSDYMSLMFLYPFLGGAAVYSLIGLAVRNRPAAGRMYRLGYNLYNSGIATLTAGSFYKGILEIAGTASDFESVFAVAGWALSAIGLAIIAASMIKMRISHTSS</sequence>
<feature type="transmembrane region" description="Helical" evidence="1">
    <location>
        <begin position="91"/>
        <end position="113"/>
    </location>
</feature>
<proteinExistence type="predicted"/>
<feature type="transmembrane region" description="Helical" evidence="1">
    <location>
        <begin position="58"/>
        <end position="79"/>
    </location>
</feature>
<keyword evidence="1" id="KW-0472">Membrane</keyword>
<feature type="transmembrane region" description="Helical" evidence="1">
    <location>
        <begin position="28"/>
        <end position="46"/>
    </location>
</feature>
<reference evidence="2" key="1">
    <citation type="submission" date="2019-08" db="EMBL/GenBank/DDBJ databases">
        <authorList>
            <person name="Kucharzyk K."/>
            <person name="Murdoch R.W."/>
            <person name="Higgins S."/>
            <person name="Loffler F."/>
        </authorList>
    </citation>
    <scope>NUCLEOTIDE SEQUENCE</scope>
</reference>
<comment type="caution">
    <text evidence="2">The sequence shown here is derived from an EMBL/GenBank/DDBJ whole genome shotgun (WGS) entry which is preliminary data.</text>
</comment>